<organism evidence="1 2">
    <name type="scientific">Adineta steineri</name>
    <dbReference type="NCBI Taxonomy" id="433720"/>
    <lineage>
        <taxon>Eukaryota</taxon>
        <taxon>Metazoa</taxon>
        <taxon>Spiralia</taxon>
        <taxon>Gnathifera</taxon>
        <taxon>Rotifera</taxon>
        <taxon>Eurotatoria</taxon>
        <taxon>Bdelloidea</taxon>
        <taxon>Adinetida</taxon>
        <taxon>Adinetidae</taxon>
        <taxon>Adineta</taxon>
    </lineage>
</organism>
<sequence length="116" mass="14030">RKGYRYWPWVLSRFIRNTRSFTKLTQGSEATDEWELVLRPHKIHEYDEFAAILASMPWEENEDMLMHNYFNDILSICFEEGRQRNDIEFLNISEDIILLLQKLTIEETIFKSKNVL</sequence>
<gene>
    <name evidence="1" type="ORF">OXD698_LOCUS26797</name>
</gene>
<protein>
    <submittedName>
        <fullName evidence="1">Uncharacterized protein</fullName>
    </submittedName>
</protein>
<evidence type="ECO:0000313" key="2">
    <source>
        <dbReference type="Proteomes" id="UP000663844"/>
    </source>
</evidence>
<evidence type="ECO:0000313" key="1">
    <source>
        <dbReference type="EMBL" id="CAF3952847.1"/>
    </source>
</evidence>
<dbReference type="Proteomes" id="UP000663844">
    <property type="component" value="Unassembled WGS sequence"/>
</dbReference>
<name>A0A819KQT2_9BILA</name>
<feature type="non-terminal residue" evidence="1">
    <location>
        <position position="1"/>
    </location>
</feature>
<dbReference type="AlphaFoldDB" id="A0A819KQT2"/>
<accession>A0A819KQT2</accession>
<comment type="caution">
    <text evidence="1">The sequence shown here is derived from an EMBL/GenBank/DDBJ whole genome shotgun (WGS) entry which is preliminary data.</text>
</comment>
<proteinExistence type="predicted"/>
<reference evidence="1" key="1">
    <citation type="submission" date="2021-02" db="EMBL/GenBank/DDBJ databases">
        <authorList>
            <person name="Nowell W R."/>
        </authorList>
    </citation>
    <scope>NUCLEOTIDE SEQUENCE</scope>
</reference>
<dbReference type="EMBL" id="CAJOAZ010002707">
    <property type="protein sequence ID" value="CAF3952847.1"/>
    <property type="molecule type" value="Genomic_DNA"/>
</dbReference>